<reference evidence="1 2" key="1">
    <citation type="submission" date="2021-05" db="EMBL/GenBank/DDBJ databases">
        <title>Genome Assembly of Synthetic Allotetraploid Brassica napus Reveals Homoeologous Exchanges between Subgenomes.</title>
        <authorList>
            <person name="Davis J.T."/>
        </authorList>
    </citation>
    <scope>NUCLEOTIDE SEQUENCE [LARGE SCALE GENOMIC DNA]</scope>
    <source>
        <strain evidence="2">cv. Da-Ae</strain>
        <tissue evidence="1">Seedling</tissue>
    </source>
</reference>
<dbReference type="Proteomes" id="UP000824890">
    <property type="component" value="Unassembled WGS sequence"/>
</dbReference>
<proteinExistence type="predicted"/>
<name>A0ABQ8E704_BRANA</name>
<sequence length="84" mass="9422">MNVAVSSFSPYQKQNVSIRVYGIKLNTNNDALFTILFHLRHRPAVSDLTANVKPTIALSQASNPFSIKARDSHFHSRPSQSEPR</sequence>
<comment type="caution">
    <text evidence="1">The sequence shown here is derived from an EMBL/GenBank/DDBJ whole genome shotgun (WGS) entry which is preliminary data.</text>
</comment>
<gene>
    <name evidence="1" type="ORF">HID58_013558</name>
</gene>
<protein>
    <submittedName>
        <fullName evidence="1">Uncharacterized protein</fullName>
    </submittedName>
</protein>
<evidence type="ECO:0000313" key="2">
    <source>
        <dbReference type="Proteomes" id="UP000824890"/>
    </source>
</evidence>
<keyword evidence="2" id="KW-1185">Reference proteome</keyword>
<accession>A0ABQ8E704</accession>
<dbReference type="EMBL" id="JAGKQM010000003">
    <property type="protein sequence ID" value="KAH0936441.1"/>
    <property type="molecule type" value="Genomic_DNA"/>
</dbReference>
<organism evidence="1 2">
    <name type="scientific">Brassica napus</name>
    <name type="common">Rape</name>
    <dbReference type="NCBI Taxonomy" id="3708"/>
    <lineage>
        <taxon>Eukaryota</taxon>
        <taxon>Viridiplantae</taxon>
        <taxon>Streptophyta</taxon>
        <taxon>Embryophyta</taxon>
        <taxon>Tracheophyta</taxon>
        <taxon>Spermatophyta</taxon>
        <taxon>Magnoliopsida</taxon>
        <taxon>eudicotyledons</taxon>
        <taxon>Gunneridae</taxon>
        <taxon>Pentapetalae</taxon>
        <taxon>rosids</taxon>
        <taxon>malvids</taxon>
        <taxon>Brassicales</taxon>
        <taxon>Brassicaceae</taxon>
        <taxon>Brassiceae</taxon>
        <taxon>Brassica</taxon>
    </lineage>
</organism>
<evidence type="ECO:0000313" key="1">
    <source>
        <dbReference type="EMBL" id="KAH0936441.1"/>
    </source>
</evidence>